<dbReference type="EMBL" id="AE014074">
    <property type="protein sequence ID" value="AAM79738.1"/>
    <property type="molecule type" value="Genomic_DNA"/>
</dbReference>
<protein>
    <recommendedName>
        <fullName evidence="3">Phage protein</fullName>
    </recommendedName>
</protein>
<dbReference type="RefSeq" id="WP_011054698.1">
    <property type="nucleotide sequence ID" value="NC_004070.1"/>
</dbReference>
<accession>A0A0H2UV72</accession>
<organism evidence="1 2">
    <name type="scientific">Streptococcus pyogenes serotype M3 (strain ATCC BAA-595 / MGAS315)</name>
    <dbReference type="NCBI Taxonomy" id="198466"/>
    <lineage>
        <taxon>Bacteria</taxon>
        <taxon>Bacillati</taxon>
        <taxon>Bacillota</taxon>
        <taxon>Bacilli</taxon>
        <taxon>Lactobacillales</taxon>
        <taxon>Streptococcaceae</taxon>
        <taxon>Streptococcus</taxon>
    </lineage>
</organism>
<proteinExistence type="predicted"/>
<gene>
    <name evidence="1" type="ordered locus">SpyM3_1131</name>
</gene>
<evidence type="ECO:0000313" key="1">
    <source>
        <dbReference type="EMBL" id="AAM79738.1"/>
    </source>
</evidence>
<name>A0A0H2UV72_STRP3</name>
<reference evidence="1 2" key="1">
    <citation type="journal article" date="2002" name="Proc. Natl. Acad. Sci. U.S.A.">
        <title>Genome sequence of a serotype M3 strain of group A Streptococcus: phage-encoded toxins, the high-virulence phenotype, and clone emergence.</title>
        <authorList>
            <person name="Beres S.B."/>
            <person name="Sylva G.L."/>
            <person name="Barbian K.D."/>
            <person name="Lei B."/>
            <person name="Hoff J.S."/>
            <person name="Mammarella N.D."/>
            <person name="Liu M.Y."/>
            <person name="Smoot J.C."/>
            <person name="Porcella S.F."/>
            <person name="Parkins L.D."/>
            <person name="Campbell D.S."/>
            <person name="Smith T.M."/>
            <person name="McCormick J.K."/>
            <person name="Leung D.Y."/>
            <person name="Schlievert P.M."/>
            <person name="Musser J.M."/>
        </authorList>
    </citation>
    <scope>NUCLEOTIDE SEQUENCE [LARGE SCALE GENOMIC DNA]</scope>
    <source>
        <strain evidence="2">ATCC BAA-595 / MGAS315</strain>
    </source>
</reference>
<sequence>MDELKEKALSKMLDEMNKKHSAAEDAIHNWLSDQDDEELFKGILDDKKSIKDAMKYCINQAQKQKTGNCAMVDDKTVFGWVRVYFTGKTKKIEPVQATVTVSQENTKVIPKKNKKSKGVVEGQLDLFGALV</sequence>
<dbReference type="InterPro" id="IPR025624">
    <property type="entry name" value="PcfK"/>
</dbReference>
<evidence type="ECO:0008006" key="3">
    <source>
        <dbReference type="Google" id="ProtNLM"/>
    </source>
</evidence>
<evidence type="ECO:0000313" key="2">
    <source>
        <dbReference type="Proteomes" id="UP000000564"/>
    </source>
</evidence>
<dbReference type="Pfam" id="PF14058">
    <property type="entry name" value="PcfK"/>
    <property type="match status" value="1"/>
</dbReference>
<dbReference type="AlphaFoldDB" id="A0A0H2UV72"/>
<dbReference type="Proteomes" id="UP000000564">
    <property type="component" value="Chromosome"/>
</dbReference>
<dbReference type="HOGENOM" id="CLU_100810_1_0_9"/>
<dbReference type="KEGG" id="spg:SpyM3_1131"/>